<protein>
    <submittedName>
        <fullName evidence="1">Uncharacterized protein</fullName>
    </submittedName>
</protein>
<accession>A0A3S4ZT04</accession>
<dbReference type="AlphaFoldDB" id="A0A3S4ZT04"/>
<name>A0A3S4ZT04_9PLAT</name>
<dbReference type="Proteomes" id="UP000784294">
    <property type="component" value="Unassembled WGS sequence"/>
</dbReference>
<proteinExistence type="predicted"/>
<evidence type="ECO:0000313" key="1">
    <source>
        <dbReference type="EMBL" id="VEL11260.1"/>
    </source>
</evidence>
<comment type="caution">
    <text evidence="1">The sequence shown here is derived from an EMBL/GenBank/DDBJ whole genome shotgun (WGS) entry which is preliminary data.</text>
</comment>
<evidence type="ECO:0000313" key="2">
    <source>
        <dbReference type="Proteomes" id="UP000784294"/>
    </source>
</evidence>
<gene>
    <name evidence="1" type="ORF">PXEA_LOCUS4700</name>
</gene>
<keyword evidence="2" id="KW-1185">Reference proteome</keyword>
<dbReference type="EMBL" id="CAAALY010011287">
    <property type="protein sequence ID" value="VEL11260.1"/>
    <property type="molecule type" value="Genomic_DNA"/>
</dbReference>
<reference evidence="1" key="1">
    <citation type="submission" date="2018-11" db="EMBL/GenBank/DDBJ databases">
        <authorList>
            <consortium name="Pathogen Informatics"/>
        </authorList>
    </citation>
    <scope>NUCLEOTIDE SEQUENCE</scope>
</reference>
<organism evidence="1 2">
    <name type="scientific">Protopolystoma xenopodis</name>
    <dbReference type="NCBI Taxonomy" id="117903"/>
    <lineage>
        <taxon>Eukaryota</taxon>
        <taxon>Metazoa</taxon>
        <taxon>Spiralia</taxon>
        <taxon>Lophotrochozoa</taxon>
        <taxon>Platyhelminthes</taxon>
        <taxon>Monogenea</taxon>
        <taxon>Polyopisthocotylea</taxon>
        <taxon>Polystomatidea</taxon>
        <taxon>Polystomatidae</taxon>
        <taxon>Protopolystoma</taxon>
    </lineage>
</organism>
<sequence>MPHVMEEILPLEVNHPENVTGIPEEAKSFLPIHGFITGGATKASVIEEGYTDLGNTECIDYDKLTVSTPFARGRSNGATVSANL</sequence>